<evidence type="ECO:0000256" key="1">
    <source>
        <dbReference type="SAM" id="MobiDB-lite"/>
    </source>
</evidence>
<evidence type="ECO:0000313" key="3">
    <source>
        <dbReference type="Proteomes" id="UP000622547"/>
    </source>
</evidence>
<dbReference type="Proteomes" id="UP000622547">
    <property type="component" value="Unassembled WGS sequence"/>
</dbReference>
<gene>
    <name evidence="2" type="ORF">Pph01_10320</name>
</gene>
<feature type="compositionally biased region" description="Low complexity" evidence="1">
    <location>
        <begin position="66"/>
        <end position="77"/>
    </location>
</feature>
<evidence type="ECO:0000313" key="2">
    <source>
        <dbReference type="EMBL" id="GII36029.1"/>
    </source>
</evidence>
<accession>A0A8J3U4T1</accession>
<name>A0A8J3U4T1_9ACTN</name>
<dbReference type="EMBL" id="BOOP01000003">
    <property type="protein sequence ID" value="GII36029.1"/>
    <property type="molecule type" value="Genomic_DNA"/>
</dbReference>
<organism evidence="2 3">
    <name type="scientific">Planotetraspora phitsanulokensis</name>
    <dbReference type="NCBI Taxonomy" id="575192"/>
    <lineage>
        <taxon>Bacteria</taxon>
        <taxon>Bacillati</taxon>
        <taxon>Actinomycetota</taxon>
        <taxon>Actinomycetes</taxon>
        <taxon>Streptosporangiales</taxon>
        <taxon>Streptosporangiaceae</taxon>
        <taxon>Planotetraspora</taxon>
    </lineage>
</organism>
<sequence length="132" mass="13684">MDKFIDRRTGRSGGVVDHVVDRARAAEGTRLPSPGRTIVGRRLGLGAGAAAGISGRPVTGWSANHAATDQRADQAATKSRTGGTYETGARRLGGPAADYGGWGSAAFKLPIQEAEVSIVTFTSLMSIFSLIL</sequence>
<dbReference type="AlphaFoldDB" id="A0A8J3U4T1"/>
<comment type="caution">
    <text evidence="2">The sequence shown here is derived from an EMBL/GenBank/DDBJ whole genome shotgun (WGS) entry which is preliminary data.</text>
</comment>
<keyword evidence="3" id="KW-1185">Reference proteome</keyword>
<protein>
    <submittedName>
        <fullName evidence="2">Uncharacterized protein</fullName>
    </submittedName>
</protein>
<reference evidence="2 3" key="1">
    <citation type="submission" date="2021-01" db="EMBL/GenBank/DDBJ databases">
        <title>Whole genome shotgun sequence of Planotetraspora phitsanulokensis NBRC 104273.</title>
        <authorList>
            <person name="Komaki H."/>
            <person name="Tamura T."/>
        </authorList>
    </citation>
    <scope>NUCLEOTIDE SEQUENCE [LARGE SCALE GENOMIC DNA]</scope>
    <source>
        <strain evidence="2 3">NBRC 104273</strain>
    </source>
</reference>
<feature type="region of interest" description="Disordered" evidence="1">
    <location>
        <begin position="64"/>
        <end position="90"/>
    </location>
</feature>
<proteinExistence type="predicted"/>